<dbReference type="InterPro" id="IPR014782">
    <property type="entry name" value="Peptidase_M1_dom"/>
</dbReference>
<dbReference type="CDD" id="cd09604">
    <property type="entry name" value="M1_APN_like"/>
    <property type="match status" value="1"/>
</dbReference>
<dbReference type="STRING" id="1302659.I858_014430"/>
<keyword evidence="2" id="KW-0479">Metal-binding</keyword>
<dbReference type="Gene3D" id="1.10.390.10">
    <property type="entry name" value="Neutral Protease Domain 2"/>
    <property type="match status" value="1"/>
</dbReference>
<dbReference type="InterPro" id="IPR034015">
    <property type="entry name" value="M1_LTA4H"/>
</dbReference>
<feature type="binding site" evidence="2">
    <location>
        <position position="321"/>
    </location>
    <ligand>
        <name>Zn(2+)</name>
        <dbReference type="ChEBI" id="CHEBI:29105"/>
        <note>catalytic</note>
    </ligand>
</feature>
<evidence type="ECO:0000256" key="2">
    <source>
        <dbReference type="PIRSR" id="PIRSR634015-3"/>
    </source>
</evidence>
<dbReference type="InterPro" id="IPR027268">
    <property type="entry name" value="Peptidase_M4/M1_CTD_sf"/>
</dbReference>
<dbReference type="GO" id="GO:0008237">
    <property type="term" value="F:metallopeptidase activity"/>
    <property type="evidence" value="ECO:0007669"/>
    <property type="project" value="InterPro"/>
</dbReference>
<evidence type="ECO:0000313" key="4">
    <source>
        <dbReference type="EMBL" id="ANU28185.1"/>
    </source>
</evidence>
<proteinExistence type="predicted"/>
<dbReference type="KEGG" id="pll:I858_014430"/>
<feature type="domain" description="Peptidase M1 membrane alanine aminopeptidase" evidence="3">
    <location>
        <begin position="308"/>
        <end position="459"/>
    </location>
</feature>
<accession>A0A1B1S4T1</accession>
<dbReference type="SUPFAM" id="SSF55486">
    <property type="entry name" value="Metalloproteases ('zincins'), catalytic domain"/>
    <property type="match status" value="1"/>
</dbReference>
<dbReference type="Pfam" id="PF01433">
    <property type="entry name" value="Peptidase_M1"/>
    <property type="match status" value="1"/>
</dbReference>
<protein>
    <submittedName>
        <fullName evidence="4">Peptidase</fullName>
    </submittedName>
</protein>
<dbReference type="PANTHER" id="PTHR45726:SF3">
    <property type="entry name" value="LEUKOTRIENE A-4 HYDROLASE"/>
    <property type="match status" value="1"/>
</dbReference>
<keyword evidence="5" id="KW-1185">Reference proteome</keyword>
<gene>
    <name evidence="4" type="ORF">I858_014430</name>
</gene>
<dbReference type="RefSeq" id="WP_065524553.1">
    <property type="nucleotide sequence ID" value="NZ_CP016540.2"/>
</dbReference>
<dbReference type="GO" id="GO:0008270">
    <property type="term" value="F:zinc ion binding"/>
    <property type="evidence" value="ECO:0007669"/>
    <property type="project" value="InterPro"/>
</dbReference>
<evidence type="ECO:0000259" key="3">
    <source>
        <dbReference type="Pfam" id="PF01433"/>
    </source>
</evidence>
<dbReference type="OrthoDB" id="3268975at2"/>
<reference evidence="4" key="1">
    <citation type="submission" date="2016-10" db="EMBL/GenBank/DDBJ databases">
        <authorList>
            <person name="See-Too W.S."/>
        </authorList>
    </citation>
    <scope>NUCLEOTIDE SEQUENCE</scope>
    <source>
        <strain evidence="4">L10.15</strain>
    </source>
</reference>
<comment type="cofactor">
    <cofactor evidence="2">
        <name>Zn(2+)</name>
        <dbReference type="ChEBI" id="CHEBI:29105"/>
    </cofactor>
    <text evidence="2">Binds 1 zinc ion per subunit.</text>
</comment>
<dbReference type="Proteomes" id="UP000053354">
    <property type="component" value="Chromosome"/>
</dbReference>
<organism evidence="4 5">
    <name type="scientific">Planococcus versutus</name>
    <dbReference type="NCBI Taxonomy" id="1302659"/>
    <lineage>
        <taxon>Bacteria</taxon>
        <taxon>Bacillati</taxon>
        <taxon>Bacillota</taxon>
        <taxon>Bacilli</taxon>
        <taxon>Bacillales</taxon>
        <taxon>Caryophanaceae</taxon>
        <taxon>Planococcus</taxon>
    </lineage>
</organism>
<evidence type="ECO:0000256" key="1">
    <source>
        <dbReference type="PIRSR" id="PIRSR634015-1"/>
    </source>
</evidence>
<dbReference type="AlphaFoldDB" id="A0A1B1S4T1"/>
<dbReference type="EMBL" id="CP016540">
    <property type="protein sequence ID" value="ANU28185.1"/>
    <property type="molecule type" value="Genomic_DNA"/>
</dbReference>
<feature type="active site" description="Proton donor" evidence="1">
    <location>
        <position position="399"/>
    </location>
</feature>
<feature type="binding site" evidence="2">
    <location>
        <position position="344"/>
    </location>
    <ligand>
        <name>Zn(2+)</name>
        <dbReference type="ChEBI" id="CHEBI:29105"/>
        <note>catalytic</note>
    </ligand>
</feature>
<feature type="binding site" evidence="2">
    <location>
        <position position="325"/>
    </location>
    <ligand>
        <name>Zn(2+)</name>
        <dbReference type="ChEBI" id="CHEBI:29105"/>
        <note>catalytic</note>
    </ligand>
</feature>
<evidence type="ECO:0000313" key="5">
    <source>
        <dbReference type="Proteomes" id="UP000053354"/>
    </source>
</evidence>
<dbReference type="PANTHER" id="PTHR45726">
    <property type="entry name" value="LEUKOTRIENE A-4 HYDROLASE"/>
    <property type="match status" value="1"/>
</dbReference>
<feature type="active site" description="Proton acceptor" evidence="1">
    <location>
        <position position="322"/>
    </location>
</feature>
<sequence length="461" mass="52672">MKGKRWGVVLVLSMLLIGIVGAIIFLRPNQQTNMTEAYQDTTNAVYELTFNMTEKNVFQVTASIAVTNDSPDTWSDIGFYLIPNAMNAEETDTYEDDEAIVTVSAVSVDGQETAYSLDNNELLVALKGALETKNVANVTIDYSLTLPVSGMRLSQVDDNFYLAHWYPMLGQYREGWNIEDYNANGESYNTDYGDFTVSYELPKEYLVATSADDGEIKPTAKGLVKGENIKDFYMAILDPAEWDAEIVQANDTALRVFTPASENMMEGTSQLAKDAYIYFEETIGNNPFNELDIIGNDGYMEYPNIIEVAADEASQESVLVHEIVHQWFYYIVTNDPYYESWLDEGLTEFSSSLFISDRYDDDEYGFWGASSAEQYYRPEKYVNLPLDQFSEETYYSTIYGKVPMVLKEYFDDNGGRDEALAFLSAYYEEFQFQQVNTMQFKTFFEAYFEGDQSKFLDSWLR</sequence>
<keyword evidence="2" id="KW-0862">Zinc</keyword>
<name>A0A1B1S4T1_9BACL</name>